<reference evidence="3 4" key="1">
    <citation type="journal article" date="2017" name="Front. Microbiol.">
        <title>Global Survey and Genome Exploration of Bacteriophages Infecting the Lactic Acid Bacterium Streptococcus thermophilus.</title>
        <authorList>
            <person name="McDonnell B."/>
            <person name="Mahony J."/>
            <person name="Hanemaaijer L."/>
            <person name="Neve H."/>
            <person name="Noben J.-P."/>
            <person name="Lugli G.A."/>
            <person name="Ventura M."/>
            <person name="Kouwen T.R."/>
            <person name="van Sinderen D."/>
        </authorList>
    </citation>
    <scope>NUCLEOTIDE SEQUENCE [LARGE SCALE GENOMIC DNA]</scope>
</reference>
<evidence type="ECO:0000313" key="4">
    <source>
        <dbReference type="Proteomes" id="UP000226029"/>
    </source>
</evidence>
<dbReference type="EMBL" id="KY705263">
    <property type="protein sequence ID" value="ARU13561.1"/>
    <property type="molecule type" value="Genomic_DNA"/>
</dbReference>
<gene>
    <name evidence="3" type="ORF">P7133_31</name>
</gene>
<protein>
    <submittedName>
        <fullName evidence="3">Primase</fullName>
    </submittedName>
</protein>
<dbReference type="SUPFAM" id="SSF56747">
    <property type="entry name" value="Prim-pol domain"/>
    <property type="match status" value="1"/>
</dbReference>
<keyword evidence="4" id="KW-1185">Reference proteome</keyword>
<proteinExistence type="predicted"/>
<evidence type="ECO:0000313" key="3">
    <source>
        <dbReference type="EMBL" id="ARU13561.1"/>
    </source>
</evidence>
<sequence>MKMVDYAINYQRMGYSVIPISKNGKTPLISFADKPPMTENDIRRVWRDNPDANIALKTDTFFVIDVDMHGDVDGLTNLRNWEHARLIPKTLQAITPSGGRHIYLKKDPNHPISQNIGMIEGVDIKAHVNNYILVPPSNNSKGYYEWDTVHSPKDGSITEAPLALIKVLQKMKPNYEVSSFASDSVRSTKTTKLFESILLGFGDNGGRNNALAEFVGGLLLRGVDPEITYHLAKMANNNTKEPLGDKEFERTFKSMLNKEIRRIGLDND</sequence>
<dbReference type="Proteomes" id="UP000226029">
    <property type="component" value="Segment"/>
</dbReference>
<dbReference type="SMART" id="SM00942">
    <property type="entry name" value="PriCT_1"/>
    <property type="match status" value="1"/>
</dbReference>
<dbReference type="Pfam" id="PF08708">
    <property type="entry name" value="PriCT_1"/>
    <property type="match status" value="1"/>
</dbReference>
<name>A0A286QNR4_9CAUD</name>
<feature type="domain" description="DNA primase/polymerase bifunctional N-terminal" evidence="2">
    <location>
        <begin position="7"/>
        <end position="164"/>
    </location>
</feature>
<dbReference type="Gene3D" id="3.30.720.160">
    <property type="entry name" value="Bifunctional DNA primase/polymerase, N-terminal"/>
    <property type="match status" value="1"/>
</dbReference>
<dbReference type="Pfam" id="PF09250">
    <property type="entry name" value="Prim-Pol"/>
    <property type="match status" value="1"/>
</dbReference>
<organism evidence="3 4">
    <name type="scientific">Streptococcus phage P7133</name>
    <dbReference type="NCBI Taxonomy" id="1971422"/>
    <lineage>
        <taxon>Viruses</taxon>
        <taxon>Duplodnaviria</taxon>
        <taxon>Heunggongvirae</taxon>
        <taxon>Uroviricota</taxon>
        <taxon>Caudoviricetes</taxon>
        <taxon>Aliceevansviridae</taxon>
        <taxon>Moineauvirus</taxon>
        <taxon>Moineauvirus P7133</taxon>
    </lineage>
</organism>
<dbReference type="CDD" id="cd04859">
    <property type="entry name" value="Prim_Pol"/>
    <property type="match status" value="1"/>
</dbReference>
<feature type="domain" description="Primase C-terminal 1" evidence="1">
    <location>
        <begin position="196"/>
        <end position="261"/>
    </location>
</feature>
<evidence type="ECO:0000259" key="1">
    <source>
        <dbReference type="SMART" id="SM00942"/>
    </source>
</evidence>
<dbReference type="InterPro" id="IPR014820">
    <property type="entry name" value="PriCT_1"/>
</dbReference>
<dbReference type="InterPro" id="IPR015330">
    <property type="entry name" value="DNA_primase/pol_bifunc_N"/>
</dbReference>
<evidence type="ECO:0000259" key="2">
    <source>
        <dbReference type="SMART" id="SM00943"/>
    </source>
</evidence>
<accession>A0A286QNR4</accession>
<dbReference type="SMART" id="SM00943">
    <property type="entry name" value="Prim-Pol"/>
    <property type="match status" value="1"/>
</dbReference>